<dbReference type="Proteomes" id="UP000321058">
    <property type="component" value="Unassembled WGS sequence"/>
</dbReference>
<keyword evidence="5 7" id="KW-1133">Transmembrane helix</keyword>
<keyword evidence="2" id="KW-0813">Transport</keyword>
<evidence type="ECO:0000256" key="2">
    <source>
        <dbReference type="ARBA" id="ARBA00022448"/>
    </source>
</evidence>
<evidence type="ECO:0000256" key="1">
    <source>
        <dbReference type="ARBA" id="ARBA00004651"/>
    </source>
</evidence>
<dbReference type="EMBL" id="BKAJ01000031">
    <property type="protein sequence ID" value="GEP54543.1"/>
    <property type="molecule type" value="Genomic_DNA"/>
</dbReference>
<feature type="domain" description="ABC3 transporter permease C-terminal" evidence="8">
    <location>
        <begin position="274"/>
        <end position="387"/>
    </location>
</feature>
<feature type="transmembrane region" description="Helical" evidence="7">
    <location>
        <begin position="21"/>
        <end position="46"/>
    </location>
</feature>
<dbReference type="PIRSF" id="PIRSF031773">
    <property type="entry name" value="DevC"/>
    <property type="match status" value="1"/>
</dbReference>
<dbReference type="PANTHER" id="PTHR43738">
    <property type="entry name" value="ABC TRANSPORTER, MEMBRANE PROTEIN"/>
    <property type="match status" value="1"/>
</dbReference>
<feature type="transmembrane region" description="Helical" evidence="7">
    <location>
        <begin position="360"/>
        <end position="379"/>
    </location>
</feature>
<keyword evidence="3" id="KW-1003">Cell membrane</keyword>
<evidence type="ECO:0000256" key="6">
    <source>
        <dbReference type="ARBA" id="ARBA00023136"/>
    </source>
</evidence>
<dbReference type="AlphaFoldDB" id="A0A512N6J2"/>
<feature type="transmembrane region" description="Helical" evidence="7">
    <location>
        <begin position="314"/>
        <end position="345"/>
    </location>
</feature>
<keyword evidence="10" id="KW-1185">Reference proteome</keyword>
<feature type="transmembrane region" description="Helical" evidence="7">
    <location>
        <begin position="268"/>
        <end position="293"/>
    </location>
</feature>
<proteinExistence type="predicted"/>
<organism evidence="9 10">
    <name type="scientific">Reyranella soli</name>
    <dbReference type="NCBI Taxonomy" id="1230389"/>
    <lineage>
        <taxon>Bacteria</taxon>
        <taxon>Pseudomonadati</taxon>
        <taxon>Pseudomonadota</taxon>
        <taxon>Alphaproteobacteria</taxon>
        <taxon>Hyphomicrobiales</taxon>
        <taxon>Reyranellaceae</taxon>
        <taxon>Reyranella</taxon>
    </lineage>
</organism>
<dbReference type="InterPro" id="IPR005891">
    <property type="entry name" value="DevC"/>
</dbReference>
<keyword evidence="6 7" id="KW-0472">Membrane</keyword>
<evidence type="ECO:0000313" key="9">
    <source>
        <dbReference type="EMBL" id="GEP54543.1"/>
    </source>
</evidence>
<dbReference type="PANTHER" id="PTHR43738:SF1">
    <property type="entry name" value="HEMIN TRANSPORT SYSTEM PERMEASE PROTEIN HRTB-RELATED"/>
    <property type="match status" value="1"/>
</dbReference>
<evidence type="ECO:0000256" key="3">
    <source>
        <dbReference type="ARBA" id="ARBA00022475"/>
    </source>
</evidence>
<keyword evidence="4 7" id="KW-0812">Transmembrane</keyword>
<name>A0A512N6J2_9HYPH</name>
<protein>
    <submittedName>
        <fullName evidence="9">ABC transporter</fullName>
    </submittedName>
</protein>
<accession>A0A512N6J2</accession>
<comment type="subcellular location">
    <subcellularLocation>
        <location evidence="1">Cell membrane</location>
        <topology evidence="1">Multi-pass membrane protein</topology>
    </subcellularLocation>
</comment>
<dbReference type="InterPro" id="IPR051125">
    <property type="entry name" value="ABC-4/HrtB_transporter"/>
</dbReference>
<evidence type="ECO:0000259" key="8">
    <source>
        <dbReference type="Pfam" id="PF02687"/>
    </source>
</evidence>
<dbReference type="GO" id="GO:0005886">
    <property type="term" value="C:plasma membrane"/>
    <property type="evidence" value="ECO:0007669"/>
    <property type="project" value="UniProtKB-SubCell"/>
</dbReference>
<evidence type="ECO:0000256" key="4">
    <source>
        <dbReference type="ARBA" id="ARBA00022692"/>
    </source>
</evidence>
<dbReference type="RefSeq" id="WP_170302935.1">
    <property type="nucleotide sequence ID" value="NZ_BKAJ01000031.1"/>
</dbReference>
<sequence>MPIRRRTPLGWKQLVHSKGRLAVATAGVAFAVLLIFMQLGFMNMLFDSTVMIHRQLNADIVLVSSKARDFANPGTFPRARLLQALSTPGVADAEALYVTSRDWIKQSSNDRGERGAMLLLGVRPDFKAFRDPEITAKQHLLVETGAALFDRQTRGDYTAFRAAIERGERPQTELGGRTVTLVDTMQMGSTFGAEGALIVSDQSFFEFAINRNPGAPSVGLVRVEARRDAEAVAAAIRARLGGYDDTMAMTMEKFIEHSKIRIQQESPIAFIFSFGAVIGMLVGLVIVVEILSADVHDHMAEYATFKAMGFTNRALLGVVFEQSLILSVAGFIPGLGISLALYALVRSTLTMPIAMTLERLLLVLFLAVALCVISGAIAMRRVAKADPADVF</sequence>
<reference evidence="9 10" key="1">
    <citation type="submission" date="2019-07" db="EMBL/GenBank/DDBJ databases">
        <title>Whole genome shotgun sequence of Reyranella soli NBRC 108950.</title>
        <authorList>
            <person name="Hosoyama A."/>
            <person name="Uohara A."/>
            <person name="Ohji S."/>
            <person name="Ichikawa N."/>
        </authorList>
    </citation>
    <scope>NUCLEOTIDE SEQUENCE [LARGE SCALE GENOMIC DNA]</scope>
    <source>
        <strain evidence="9 10">NBRC 108950</strain>
    </source>
</reference>
<evidence type="ECO:0000256" key="7">
    <source>
        <dbReference type="SAM" id="Phobius"/>
    </source>
</evidence>
<comment type="caution">
    <text evidence="9">The sequence shown here is derived from an EMBL/GenBank/DDBJ whole genome shotgun (WGS) entry which is preliminary data.</text>
</comment>
<gene>
    <name evidence="9" type="ORF">RSO01_17090</name>
</gene>
<evidence type="ECO:0000256" key="5">
    <source>
        <dbReference type="ARBA" id="ARBA00022989"/>
    </source>
</evidence>
<dbReference type="NCBIfam" id="TIGR01185">
    <property type="entry name" value="devC"/>
    <property type="match status" value="1"/>
</dbReference>
<dbReference type="InterPro" id="IPR003838">
    <property type="entry name" value="ABC3_permease_C"/>
</dbReference>
<evidence type="ECO:0000313" key="10">
    <source>
        <dbReference type="Proteomes" id="UP000321058"/>
    </source>
</evidence>
<dbReference type="Pfam" id="PF02687">
    <property type="entry name" value="FtsX"/>
    <property type="match status" value="1"/>
</dbReference>